<reference evidence="1 2" key="1">
    <citation type="submission" date="2019-05" db="EMBL/GenBank/DDBJ databases">
        <title>Another draft genome of Portunus trituberculatus and its Hox gene families provides insights of decapod evolution.</title>
        <authorList>
            <person name="Jeong J.-H."/>
            <person name="Song I."/>
            <person name="Kim S."/>
            <person name="Choi T."/>
            <person name="Kim D."/>
            <person name="Ryu S."/>
            <person name="Kim W."/>
        </authorList>
    </citation>
    <scope>NUCLEOTIDE SEQUENCE [LARGE SCALE GENOMIC DNA]</scope>
    <source>
        <tissue evidence="1">Muscle</tissue>
    </source>
</reference>
<dbReference type="EMBL" id="VSRR010007544">
    <property type="protein sequence ID" value="MPC47087.1"/>
    <property type="molecule type" value="Genomic_DNA"/>
</dbReference>
<dbReference type="AlphaFoldDB" id="A0A5B7FP06"/>
<comment type="caution">
    <text evidence="1">The sequence shown here is derived from an EMBL/GenBank/DDBJ whole genome shotgun (WGS) entry which is preliminary data.</text>
</comment>
<name>A0A5B7FP06_PORTR</name>
<accession>A0A5B7FP06</accession>
<gene>
    <name evidence="1" type="ORF">E2C01_040822</name>
</gene>
<protein>
    <submittedName>
        <fullName evidence="1">Uncharacterized protein</fullName>
    </submittedName>
</protein>
<organism evidence="1 2">
    <name type="scientific">Portunus trituberculatus</name>
    <name type="common">Swimming crab</name>
    <name type="synonym">Neptunus trituberculatus</name>
    <dbReference type="NCBI Taxonomy" id="210409"/>
    <lineage>
        <taxon>Eukaryota</taxon>
        <taxon>Metazoa</taxon>
        <taxon>Ecdysozoa</taxon>
        <taxon>Arthropoda</taxon>
        <taxon>Crustacea</taxon>
        <taxon>Multicrustacea</taxon>
        <taxon>Malacostraca</taxon>
        <taxon>Eumalacostraca</taxon>
        <taxon>Eucarida</taxon>
        <taxon>Decapoda</taxon>
        <taxon>Pleocyemata</taxon>
        <taxon>Brachyura</taxon>
        <taxon>Eubrachyura</taxon>
        <taxon>Portunoidea</taxon>
        <taxon>Portunidae</taxon>
        <taxon>Portuninae</taxon>
        <taxon>Portunus</taxon>
    </lineage>
</organism>
<evidence type="ECO:0000313" key="1">
    <source>
        <dbReference type="EMBL" id="MPC47087.1"/>
    </source>
</evidence>
<evidence type="ECO:0000313" key="2">
    <source>
        <dbReference type="Proteomes" id="UP000324222"/>
    </source>
</evidence>
<sequence>MRTSGIARVLCLEWREGGERMETVCRVFERRDETQGWVLYSSWRRVGYPGLFYYPAHLHLPSPPLSCPSVTRKNLHFLPLPFFHYRGSVRGGVCPPGRYRPDGGEVRLSPSLFASYSLILSYFYPTPCFTPSAVLSVRAQGHMKYRTAQYITTTTATATTATTTTSRSRW</sequence>
<proteinExistence type="predicted"/>
<keyword evidence="2" id="KW-1185">Reference proteome</keyword>
<dbReference type="Proteomes" id="UP000324222">
    <property type="component" value="Unassembled WGS sequence"/>
</dbReference>